<dbReference type="Proteomes" id="UP000749646">
    <property type="component" value="Unassembled WGS sequence"/>
</dbReference>
<comment type="caution">
    <text evidence="6">The sequence shown here is derived from an EMBL/GenBank/DDBJ whole genome shotgun (WGS) entry which is preliminary data.</text>
</comment>
<evidence type="ECO:0000256" key="3">
    <source>
        <dbReference type="SAM" id="Coils"/>
    </source>
</evidence>
<feature type="compositionally biased region" description="Basic and acidic residues" evidence="4">
    <location>
        <begin position="148"/>
        <end position="160"/>
    </location>
</feature>
<dbReference type="InterPro" id="IPR018501">
    <property type="entry name" value="DDT_dom"/>
</dbReference>
<dbReference type="InterPro" id="IPR028941">
    <property type="entry name" value="WHIM2_dom"/>
</dbReference>
<dbReference type="PROSITE" id="PS50827">
    <property type="entry name" value="DDT"/>
    <property type="match status" value="1"/>
</dbReference>
<feature type="domain" description="DDT" evidence="5">
    <location>
        <begin position="206"/>
        <end position="269"/>
    </location>
</feature>
<reference evidence="6" key="1">
    <citation type="journal article" date="2020" name="Fungal Divers.">
        <title>Resolving the Mortierellaceae phylogeny through synthesis of multi-gene phylogenetics and phylogenomics.</title>
        <authorList>
            <person name="Vandepol N."/>
            <person name="Liber J."/>
            <person name="Desiro A."/>
            <person name="Na H."/>
            <person name="Kennedy M."/>
            <person name="Barry K."/>
            <person name="Grigoriev I.V."/>
            <person name="Miller A.N."/>
            <person name="O'Donnell K."/>
            <person name="Stajich J.E."/>
            <person name="Bonito G."/>
        </authorList>
    </citation>
    <scope>NUCLEOTIDE SEQUENCE</scope>
    <source>
        <strain evidence="6">MES-2147</strain>
    </source>
</reference>
<feature type="region of interest" description="Disordered" evidence="4">
    <location>
        <begin position="673"/>
        <end position="703"/>
    </location>
</feature>
<feature type="region of interest" description="Disordered" evidence="4">
    <location>
        <begin position="471"/>
        <end position="558"/>
    </location>
</feature>
<keyword evidence="3" id="KW-0175">Coiled coil</keyword>
<dbReference type="SMART" id="SM00571">
    <property type="entry name" value="DDT"/>
    <property type="match status" value="1"/>
</dbReference>
<dbReference type="PANTHER" id="PTHR32075">
    <property type="entry name" value="ISWI CHROMATIN-REMODELING COMPLEX SUBUNIT YPL216W-RELATED"/>
    <property type="match status" value="1"/>
</dbReference>
<evidence type="ECO:0000256" key="1">
    <source>
        <dbReference type="ARBA" id="ARBA00004123"/>
    </source>
</evidence>
<keyword evidence="2" id="KW-0539">Nucleus</keyword>
<evidence type="ECO:0000256" key="2">
    <source>
        <dbReference type="ARBA" id="ARBA00023242"/>
    </source>
</evidence>
<dbReference type="GO" id="GO:0000781">
    <property type="term" value="C:chromosome, telomeric region"/>
    <property type="evidence" value="ECO:0007669"/>
    <property type="project" value="GOC"/>
</dbReference>
<dbReference type="GO" id="GO:0031509">
    <property type="term" value="P:subtelomeric heterochromatin formation"/>
    <property type="evidence" value="ECO:0007669"/>
    <property type="project" value="TreeGrafter"/>
</dbReference>
<name>A0A9P6IKR3_9FUNG</name>
<dbReference type="AlphaFoldDB" id="A0A9P6IKR3"/>
<gene>
    <name evidence="6" type="ORF">BGZ65_004260</name>
</gene>
<feature type="region of interest" description="Disordered" evidence="4">
    <location>
        <begin position="128"/>
        <end position="165"/>
    </location>
</feature>
<comment type="subcellular location">
    <subcellularLocation>
        <location evidence="1">Nucleus</location>
    </subcellularLocation>
</comment>
<evidence type="ECO:0000313" key="6">
    <source>
        <dbReference type="EMBL" id="KAF9932980.1"/>
    </source>
</evidence>
<dbReference type="Pfam" id="PF15613">
    <property type="entry name" value="WSD"/>
    <property type="match status" value="1"/>
</dbReference>
<keyword evidence="7" id="KW-1185">Reference proteome</keyword>
<sequence length="807" mass="92531">SEPVNVAWDRATYNAVVRKVLPKDEWTSVQNGAANPEEPGQYLVQVLDQKGIVIENMERVVDCSLLSRDRLAFNKNILRKYIRECSTKENYMGAPWLVKPSLAKKYGIETSLPEKLQTARESALFKLKKRKGPMDPAPELAASKKAKKEAAEKAKEDKQADSLTSSDPKVIKYPIEDLDLDAKLVVKENQTVTARPEPRNDNSVPQDCFEAVVMTWQFLNSYSVPLKLSPFGMKDFVDSLAHTDDQHPSVMVAEYYSTLMNMIIQDRLKGIAKPILLSGTAASTTTALAREDRESSIMTEDDESTFDDGDLSISGDSDYIQRKKLPHRPINERVIVVGQGWDEMLLTPPREGWEAILVGLINELGSFEAIPNVDRILNHLVPNETSQREDVELLFPSLPYDDKVSILVFLVETVAGTSTIRQYIEGCREELKALRQQKLEINKEKKQLQADWAEFERQELIESKHAAFEKAELEQQRSAAATPEPSHDVDSEAESVNTNGERSRSESRQEKLKRQQQERELVESRRHQDLMRQRALSKARSAEQKVRHDARKKLVDKENALNRKEEQVDRDMRRYAIARVKPLGSDRFFNRYWYFDSITLDHGTDRLHVQSPSFLDLEIVRARVDKDKVLKRQEAEDPFGGLDELMKIQEREIAQGLLIETATREKRLQLERERTLDTDDEDDEKVSEKESVLTNGGSHPHLNKAVSNTKLFIDETTPVEHTQARWSYFDEPEQIDGLMQWLNNKGVRESALLEMLNSHYDLIVGGMQRRQQDLLHQLQKEQHRRSTRTKTVQATEGYLGYVNKLSK</sequence>
<feature type="coiled-coil region" evidence="3">
    <location>
        <begin position="424"/>
        <end position="458"/>
    </location>
</feature>
<dbReference type="OrthoDB" id="332390at2759"/>
<feature type="compositionally biased region" description="Basic and acidic residues" evidence="4">
    <location>
        <begin position="540"/>
        <end position="558"/>
    </location>
</feature>
<evidence type="ECO:0000259" key="5">
    <source>
        <dbReference type="PROSITE" id="PS50827"/>
    </source>
</evidence>
<feature type="compositionally biased region" description="Basic and acidic residues" evidence="4">
    <location>
        <begin position="501"/>
        <end position="532"/>
    </location>
</feature>
<accession>A0A9P6IKR3</accession>
<feature type="non-terminal residue" evidence="6">
    <location>
        <position position="807"/>
    </location>
</feature>
<organism evidence="6 7">
    <name type="scientific">Modicella reniformis</name>
    <dbReference type="NCBI Taxonomy" id="1440133"/>
    <lineage>
        <taxon>Eukaryota</taxon>
        <taxon>Fungi</taxon>
        <taxon>Fungi incertae sedis</taxon>
        <taxon>Mucoromycota</taxon>
        <taxon>Mortierellomycotina</taxon>
        <taxon>Mortierellomycetes</taxon>
        <taxon>Mortierellales</taxon>
        <taxon>Mortierellaceae</taxon>
        <taxon>Modicella</taxon>
    </lineage>
</organism>
<protein>
    <recommendedName>
        <fullName evidence="5">DDT domain-containing protein</fullName>
    </recommendedName>
</protein>
<evidence type="ECO:0000256" key="4">
    <source>
        <dbReference type="SAM" id="MobiDB-lite"/>
    </source>
</evidence>
<dbReference type="Pfam" id="PF02791">
    <property type="entry name" value="DDT"/>
    <property type="match status" value="1"/>
</dbReference>
<dbReference type="EMBL" id="JAAAHW010009976">
    <property type="protein sequence ID" value="KAF9932980.1"/>
    <property type="molecule type" value="Genomic_DNA"/>
</dbReference>
<dbReference type="PANTHER" id="PTHR32075:SF6">
    <property type="entry name" value="ISWI CHROMATIN-REMODELING COMPLEX SUBUNIT YPL216W-RELATED"/>
    <property type="match status" value="1"/>
</dbReference>
<evidence type="ECO:0000313" key="7">
    <source>
        <dbReference type="Proteomes" id="UP000749646"/>
    </source>
</evidence>
<proteinExistence type="predicted"/>
<dbReference type="GO" id="GO:0005634">
    <property type="term" value="C:nucleus"/>
    <property type="evidence" value="ECO:0007669"/>
    <property type="project" value="UniProtKB-SubCell"/>
</dbReference>